<keyword evidence="2" id="KW-1185">Reference proteome</keyword>
<proteinExistence type="predicted"/>
<accession>A0A7X0TS22</accession>
<comment type="caution">
    <text evidence="1">The sequence shown here is derived from an EMBL/GenBank/DDBJ whole genome shotgun (WGS) entry which is preliminary data.</text>
</comment>
<sequence>MITINVDYPKANIEVFRSLLRGFIDNQIKKKSHVVVNFEKLEEHNYRCTMIIYHEDVEHSRKSHEADSEVDAFTEVICSLGRQYK</sequence>
<name>A0A7X0TS22_9GAMM</name>
<dbReference type="RefSeq" id="WP_184421186.1">
    <property type="nucleotide sequence ID" value="NZ_AP027362.1"/>
</dbReference>
<gene>
    <name evidence="1" type="ORF">HNQ55_000167</name>
</gene>
<organism evidence="1 2">
    <name type="scientific">Thalassotalea piscium</name>
    <dbReference type="NCBI Taxonomy" id="1230533"/>
    <lineage>
        <taxon>Bacteria</taxon>
        <taxon>Pseudomonadati</taxon>
        <taxon>Pseudomonadota</taxon>
        <taxon>Gammaproteobacteria</taxon>
        <taxon>Alteromonadales</taxon>
        <taxon>Colwelliaceae</taxon>
        <taxon>Thalassotalea</taxon>
    </lineage>
</organism>
<protein>
    <submittedName>
        <fullName evidence="1">Uncharacterized protein</fullName>
    </submittedName>
</protein>
<dbReference type="EMBL" id="JACHHU010000001">
    <property type="protein sequence ID" value="MBB6541693.1"/>
    <property type="molecule type" value="Genomic_DNA"/>
</dbReference>
<dbReference type="Proteomes" id="UP000537141">
    <property type="component" value="Unassembled WGS sequence"/>
</dbReference>
<evidence type="ECO:0000313" key="1">
    <source>
        <dbReference type="EMBL" id="MBB6541693.1"/>
    </source>
</evidence>
<reference evidence="1 2" key="1">
    <citation type="submission" date="2020-08" db="EMBL/GenBank/DDBJ databases">
        <title>Genomic Encyclopedia of Type Strains, Phase IV (KMG-IV): sequencing the most valuable type-strain genomes for metagenomic binning, comparative biology and taxonomic classification.</title>
        <authorList>
            <person name="Goeker M."/>
        </authorList>
    </citation>
    <scope>NUCLEOTIDE SEQUENCE [LARGE SCALE GENOMIC DNA]</scope>
    <source>
        <strain evidence="1 2">DSM 26287</strain>
    </source>
</reference>
<dbReference type="AlphaFoldDB" id="A0A7X0TS22"/>
<evidence type="ECO:0000313" key="2">
    <source>
        <dbReference type="Proteomes" id="UP000537141"/>
    </source>
</evidence>